<name>A0ABW3PMV3_9LACO</name>
<gene>
    <name evidence="1" type="ORF">ACFQ22_13810</name>
</gene>
<dbReference type="Proteomes" id="UP001597156">
    <property type="component" value="Unassembled WGS sequence"/>
</dbReference>
<proteinExistence type="predicted"/>
<organism evidence="1 2">
    <name type="scientific">Lentilactobacillus raoultii</name>
    <dbReference type="NCBI Taxonomy" id="1987503"/>
    <lineage>
        <taxon>Bacteria</taxon>
        <taxon>Bacillati</taxon>
        <taxon>Bacillota</taxon>
        <taxon>Bacilli</taxon>
        <taxon>Lactobacillales</taxon>
        <taxon>Lactobacillaceae</taxon>
        <taxon>Lentilactobacillus</taxon>
    </lineage>
</organism>
<dbReference type="Pfam" id="PF17418">
    <property type="entry name" value="SdpA"/>
    <property type="match status" value="1"/>
</dbReference>
<sequence>MRKLLFAILTFVVVFGMLGIALLCAIPSTALNLPLTTKLTVSNVFPQGWGFFTKNPLDEAIDLQPVGNKSNKVYWPMLNSHDFSGFNRYGRTEGIEIGSISSLIPKNKWQRGSQKNRGKHLYLSIKNPSRTKFLHGKYKLSYQEIIPWAYANEYSNKHIMKKYVYLNILK</sequence>
<evidence type="ECO:0000313" key="1">
    <source>
        <dbReference type="EMBL" id="MFD1126415.1"/>
    </source>
</evidence>
<accession>A0ABW3PMV3</accession>
<dbReference type="NCBIfam" id="TIGR04034">
    <property type="entry name" value="export_SdpA"/>
    <property type="match status" value="1"/>
</dbReference>
<evidence type="ECO:0000313" key="2">
    <source>
        <dbReference type="Proteomes" id="UP001597156"/>
    </source>
</evidence>
<reference evidence="2" key="1">
    <citation type="journal article" date="2019" name="Int. J. Syst. Evol. Microbiol.">
        <title>The Global Catalogue of Microorganisms (GCM) 10K type strain sequencing project: providing services to taxonomists for standard genome sequencing and annotation.</title>
        <authorList>
            <consortium name="The Broad Institute Genomics Platform"/>
            <consortium name="The Broad Institute Genome Sequencing Center for Infectious Disease"/>
            <person name="Wu L."/>
            <person name="Ma J."/>
        </authorList>
    </citation>
    <scope>NUCLEOTIDE SEQUENCE [LARGE SCALE GENOMIC DNA]</scope>
    <source>
        <strain evidence="2">CCUG 71848</strain>
    </source>
</reference>
<dbReference type="InterPro" id="IPR023902">
    <property type="entry name" value="Sporulation_SdpA"/>
</dbReference>
<dbReference type="RefSeq" id="WP_162919788.1">
    <property type="nucleotide sequence ID" value="NZ_JBHTLH010000044.1"/>
</dbReference>
<comment type="caution">
    <text evidence="1">The sequence shown here is derived from an EMBL/GenBank/DDBJ whole genome shotgun (WGS) entry which is preliminary data.</text>
</comment>
<protein>
    <submittedName>
        <fullName evidence="1">SdpA family antimicrobial peptide system protein</fullName>
    </submittedName>
</protein>
<keyword evidence="2" id="KW-1185">Reference proteome</keyword>
<dbReference type="EMBL" id="JBHTLH010000044">
    <property type="protein sequence ID" value="MFD1126415.1"/>
    <property type="molecule type" value="Genomic_DNA"/>
</dbReference>